<dbReference type="AlphaFoldDB" id="A0A381YBE6"/>
<accession>A0A381YBE6</accession>
<proteinExistence type="predicted"/>
<reference evidence="1" key="1">
    <citation type="submission" date="2018-05" db="EMBL/GenBank/DDBJ databases">
        <authorList>
            <person name="Lanie J.A."/>
            <person name="Ng W.-L."/>
            <person name="Kazmierczak K.M."/>
            <person name="Andrzejewski T.M."/>
            <person name="Davidsen T.M."/>
            <person name="Wayne K.J."/>
            <person name="Tettelin H."/>
            <person name="Glass J.I."/>
            <person name="Rusch D."/>
            <person name="Podicherti R."/>
            <person name="Tsui H.-C.T."/>
            <person name="Winkler M.E."/>
        </authorList>
    </citation>
    <scope>NUCLEOTIDE SEQUENCE</scope>
</reference>
<evidence type="ECO:0000313" key="1">
    <source>
        <dbReference type="EMBL" id="SVA74220.1"/>
    </source>
</evidence>
<name>A0A381YBE6_9ZZZZ</name>
<dbReference type="EMBL" id="UINC01017804">
    <property type="protein sequence ID" value="SVA74220.1"/>
    <property type="molecule type" value="Genomic_DNA"/>
</dbReference>
<sequence length="35" mass="4108">MKDSFIEVLNPYIHQKTIEENKNEEGENEEGKVSE</sequence>
<organism evidence="1">
    <name type="scientific">marine metagenome</name>
    <dbReference type="NCBI Taxonomy" id="408172"/>
    <lineage>
        <taxon>unclassified sequences</taxon>
        <taxon>metagenomes</taxon>
        <taxon>ecological metagenomes</taxon>
    </lineage>
</organism>
<gene>
    <name evidence="1" type="ORF">METZ01_LOCUS127074</name>
</gene>
<protein>
    <submittedName>
        <fullName evidence="1">Uncharacterized protein</fullName>
    </submittedName>
</protein>